<accession>A0ABT3EW34</accession>
<feature type="domain" description="Knr4/Smi1-like" evidence="1">
    <location>
        <begin position="24"/>
        <end position="164"/>
    </location>
</feature>
<dbReference type="InterPro" id="IPR001611">
    <property type="entry name" value="Leu-rich_rpt"/>
</dbReference>
<dbReference type="PROSITE" id="PS51450">
    <property type="entry name" value="LRR"/>
    <property type="match status" value="2"/>
</dbReference>
<dbReference type="Gene3D" id="3.80.10.10">
    <property type="entry name" value="Ribonuclease Inhibitor"/>
    <property type="match status" value="1"/>
</dbReference>
<evidence type="ECO:0000313" key="2">
    <source>
        <dbReference type="EMBL" id="MCW1241046.1"/>
    </source>
</evidence>
<evidence type="ECO:0000259" key="1">
    <source>
        <dbReference type="SMART" id="SM00860"/>
    </source>
</evidence>
<dbReference type="EMBL" id="JAOXJG010000016">
    <property type="protein sequence ID" value="MCW1241046.1"/>
    <property type="molecule type" value="Genomic_DNA"/>
</dbReference>
<organism evidence="2 3">
    <name type="scientific">Bacillus pretiosus</name>
    <dbReference type="NCBI Taxonomy" id="2983392"/>
    <lineage>
        <taxon>Bacteria</taxon>
        <taxon>Bacillati</taxon>
        <taxon>Bacillota</taxon>
        <taxon>Bacilli</taxon>
        <taxon>Bacillales</taxon>
        <taxon>Bacillaceae</taxon>
        <taxon>Bacillus</taxon>
    </lineage>
</organism>
<reference evidence="2" key="1">
    <citation type="submission" date="2022-10" db="EMBL/GenBank/DDBJ databases">
        <title>De novo draft assembly of the Pseudomonas pretiosus genome isolated from the plants rhizorohere.</title>
        <authorList>
            <person name="Robas M."/>
            <person name="Fernandez V.M."/>
            <person name="Provanza A."/>
            <person name="Jimenez P.A."/>
        </authorList>
    </citation>
    <scope>NUCLEOTIDE SEQUENCE</scope>
    <source>
        <strain evidence="2">SAICEU11T</strain>
    </source>
</reference>
<dbReference type="SUPFAM" id="SSF52058">
    <property type="entry name" value="L domain-like"/>
    <property type="match status" value="1"/>
</dbReference>
<sequence length="512" mass="59287">MNHTILKELEVELKNYFQPFLNAPATIEEIQYAESEMGIAFPDGLRNLYLAHNGEDKSGQGLFFGLPFLSLDEVLDEWRIWKRIEEDNFFNFAAFSIPTEYIKERYVNHNWIPISKDYGGNNLGIDVDPDEKGKVGQVINFGRDEEVKYVIANRISDLLLFILQTLKNKNFTIHQEEDYLYWSYGANDNIHFLDALFNIELPVLQPQFIFQSENNVNDWYDSLDENWRYIVGASERADRFIREKRLYLGGKGLVDISPLQMCTEVRELILSGNEIRDLAGLERMNSLKKLYLVNNPVQDLTPILHLRHLQEMNIKNTRVNNLSAFVEMPSLKKLNISHTSIQDFSLLPQFKKLESLNVHISNREQLYAISKVDTLKHLYILGLENVSELDLLVLQNLNKLITIEFENSDIANLYCFRHNASIQNIKLTDTKVKDGAALGKMHGLKELELELDGATIDNLETICCSRSLEIFTGSFEQFFMLKDSFDGKIDFSKIIGGMTEEEREIWHQHVID</sequence>
<dbReference type="InterPro" id="IPR037883">
    <property type="entry name" value="Knr4/Smi1-like_sf"/>
</dbReference>
<dbReference type="InterPro" id="IPR018958">
    <property type="entry name" value="Knr4/Smi1-like_dom"/>
</dbReference>
<dbReference type="InterPro" id="IPR032675">
    <property type="entry name" value="LRR_dom_sf"/>
</dbReference>
<keyword evidence="3" id="KW-1185">Reference proteome</keyword>
<dbReference type="GeneID" id="301199885"/>
<dbReference type="SMART" id="SM00860">
    <property type="entry name" value="SMI1_KNR4"/>
    <property type="match status" value="1"/>
</dbReference>
<dbReference type="Gene3D" id="3.40.1580.10">
    <property type="entry name" value="SMI1/KNR4-like"/>
    <property type="match status" value="1"/>
</dbReference>
<dbReference type="SUPFAM" id="SSF160631">
    <property type="entry name" value="SMI1/KNR4-like"/>
    <property type="match status" value="1"/>
</dbReference>
<gene>
    <name evidence="2" type="ORF">NGM45_18610</name>
</gene>
<comment type="caution">
    <text evidence="2">The sequence shown here is derived from an EMBL/GenBank/DDBJ whole genome shotgun (WGS) entry which is preliminary data.</text>
</comment>
<protein>
    <submittedName>
        <fullName evidence="2">SMI1/KNR4 family protein</fullName>
    </submittedName>
</protein>
<dbReference type="Pfam" id="PF09346">
    <property type="entry name" value="SMI1_KNR4"/>
    <property type="match status" value="1"/>
</dbReference>
<name>A0ABT3EW34_9BACI</name>
<dbReference type="RefSeq" id="WP_264462428.1">
    <property type="nucleotide sequence ID" value="NZ_JAOXJG010000016.1"/>
</dbReference>
<evidence type="ECO:0000313" key="3">
    <source>
        <dbReference type="Proteomes" id="UP001060566"/>
    </source>
</evidence>
<dbReference type="InterPro" id="IPR051873">
    <property type="entry name" value="KNR4/SMI1_regulator"/>
</dbReference>
<dbReference type="PANTHER" id="PTHR47432">
    <property type="entry name" value="CELL WALL ASSEMBLY REGULATOR SMI1"/>
    <property type="match status" value="1"/>
</dbReference>
<dbReference type="PANTHER" id="PTHR47432:SF1">
    <property type="entry name" value="CELL WALL ASSEMBLY REGULATOR SMI1"/>
    <property type="match status" value="1"/>
</dbReference>
<proteinExistence type="predicted"/>
<dbReference type="Proteomes" id="UP001060566">
    <property type="component" value="Unassembled WGS sequence"/>
</dbReference>